<evidence type="ECO:0000313" key="2">
    <source>
        <dbReference type="Proteomes" id="UP000653156"/>
    </source>
</evidence>
<sequence length="111" mass="12001">MIPTPIAMAALMQTLAPPQIEQQRPQFEAAFFTGEWQMPLGDDAESTADRQYRRQSLHYRLAFAGWLACAVAGGKLHPAQATAAPLPPKKPDCAIRARALAAAGVVYKPAE</sequence>
<gene>
    <name evidence="1" type="ORF">JQU52_05575</name>
</gene>
<dbReference type="AlphaFoldDB" id="A0A892ZK63"/>
<name>A0A892ZK63_9NEIS</name>
<keyword evidence="2" id="KW-1185">Reference proteome</keyword>
<protein>
    <submittedName>
        <fullName evidence="1">Uncharacterized protein</fullName>
    </submittedName>
</protein>
<evidence type="ECO:0000313" key="1">
    <source>
        <dbReference type="EMBL" id="QRQ82850.1"/>
    </source>
</evidence>
<accession>A0A892ZK63</accession>
<organism evidence="1 2">
    <name type="scientific">Paralysiella testudinis</name>
    <dbReference type="NCBI Taxonomy" id="2809020"/>
    <lineage>
        <taxon>Bacteria</taxon>
        <taxon>Pseudomonadati</taxon>
        <taxon>Pseudomonadota</taxon>
        <taxon>Betaproteobacteria</taxon>
        <taxon>Neisseriales</taxon>
        <taxon>Neisseriaceae</taxon>
        <taxon>Paralysiella</taxon>
    </lineage>
</organism>
<dbReference type="Proteomes" id="UP000653156">
    <property type="component" value="Chromosome"/>
</dbReference>
<dbReference type="RefSeq" id="WP_230340142.1">
    <property type="nucleotide sequence ID" value="NZ_CP069798.1"/>
</dbReference>
<dbReference type="KEGG" id="ptes:JQU52_05575"/>
<proteinExistence type="predicted"/>
<reference evidence="1" key="1">
    <citation type="submission" date="2021-02" db="EMBL/GenBank/DDBJ databases">
        <title>Neisseriaceae sp. 26B isolated from the cloaca of a Common Toad-headed Turtle (Mesoclemmys nasuta).</title>
        <authorList>
            <person name="Spergser J."/>
            <person name="Busse H.-J."/>
        </authorList>
    </citation>
    <scope>NUCLEOTIDE SEQUENCE</scope>
    <source>
        <strain evidence="1">26B</strain>
    </source>
</reference>
<dbReference type="EMBL" id="CP069798">
    <property type="protein sequence ID" value="QRQ82850.1"/>
    <property type="molecule type" value="Genomic_DNA"/>
</dbReference>